<gene>
    <name evidence="2" type="ORF">EHO57_18040</name>
    <name evidence="3" type="ORF">EHQ53_01900</name>
</gene>
<reference evidence="2 5" key="2">
    <citation type="journal article" date="2019" name="PLoS Negl. Trop. Dis.">
        <title>Revisiting the worldwide diversity of Leptospira species in the environment.</title>
        <authorList>
            <person name="Vincent A.T."/>
            <person name="Schiettekatte O."/>
            <person name="Bourhy P."/>
            <person name="Veyrier F.J."/>
            <person name="Picardeau M."/>
        </authorList>
    </citation>
    <scope>NUCLEOTIDE SEQUENCE [LARGE SCALE GENOMIC DNA]</scope>
    <source>
        <strain evidence="3">201702690</strain>
        <strain evidence="2 5">SSW18</strain>
    </source>
</reference>
<dbReference type="AlphaFoldDB" id="A0A5F1ZX27"/>
<sequence length="339" mass="37328">MKSFLKITAIILVLLGISAGNRPMQAAETVDRSMCVFDPSGAHGDVYKAAQRYQAQALSWGIRLDLKAYTDEVVANSDFKAGKCHLAFLTSLRVRGYVHASGSLEAIGALPSYDLLHKTIELLASPQARKLNVDGDYETVAMFPGGAVYLLLRDKNLKDIKDLAGRKIATLTYDQAATTMVDVVGASMVPAEIATFAGIFNNGRADACYSPAIGIKPLELMKGISPNGGIVRFPIGQLTFQIVARHKDFADGFGNSSRAWAATQFDSMLSLTKKAEQEIPAKYWLEVPKDLQKNYFEKFREVRVKLRDKKVYHPAILKLMKRVRCNADKEAAECSDNLE</sequence>
<keyword evidence="4" id="KW-1185">Reference proteome</keyword>
<evidence type="ECO:0000313" key="2">
    <source>
        <dbReference type="EMBL" id="TGJ98497.1"/>
    </source>
</evidence>
<dbReference type="SUPFAM" id="SSF53850">
    <property type="entry name" value="Periplasmic binding protein-like II"/>
    <property type="match status" value="1"/>
</dbReference>
<dbReference type="Pfam" id="PF19582">
    <property type="entry name" value="AdeT1_2"/>
    <property type="match status" value="1"/>
</dbReference>
<feature type="signal peptide" evidence="1">
    <location>
        <begin position="1"/>
        <end position="26"/>
    </location>
</feature>
<keyword evidence="1" id="KW-0732">Signal</keyword>
<dbReference type="Proteomes" id="UP000297273">
    <property type="component" value="Unassembled WGS sequence"/>
</dbReference>
<protein>
    <recommendedName>
        <fullName evidence="6">RND transporter</fullName>
    </recommendedName>
</protein>
<evidence type="ECO:0000313" key="3">
    <source>
        <dbReference type="EMBL" id="TGL43412.1"/>
    </source>
</evidence>
<proteinExistence type="predicted"/>
<dbReference type="OrthoDB" id="9771186at2"/>
<dbReference type="Gene3D" id="3.40.190.170">
    <property type="entry name" value="Bacterial extracellular solute-binding protein, family 7"/>
    <property type="match status" value="1"/>
</dbReference>
<accession>A0A5F1ZX27</accession>
<evidence type="ECO:0000313" key="5">
    <source>
        <dbReference type="Proteomes" id="UP000297946"/>
    </source>
</evidence>
<reference evidence="3" key="1">
    <citation type="submission" date="2018-10" db="EMBL/GenBank/DDBJ databases">
        <authorList>
            <person name="Vincent A.T."/>
            <person name="Schiettekatte O."/>
            <person name="Bourhy P."/>
            <person name="Veyrier F.J."/>
            <person name="Picardeau M."/>
        </authorList>
    </citation>
    <scope>NUCLEOTIDE SEQUENCE</scope>
    <source>
        <strain evidence="3">201702690</strain>
    </source>
</reference>
<comment type="caution">
    <text evidence="2">The sequence shown here is derived from an EMBL/GenBank/DDBJ whole genome shotgun (WGS) entry which is preliminary data.</text>
</comment>
<feature type="chain" id="PRO_5043207137" description="RND transporter" evidence="1">
    <location>
        <begin position="27"/>
        <end position="339"/>
    </location>
</feature>
<evidence type="ECO:0008006" key="6">
    <source>
        <dbReference type="Google" id="ProtNLM"/>
    </source>
</evidence>
<dbReference type="EMBL" id="RQGC01000001">
    <property type="protein sequence ID" value="TGL43412.1"/>
    <property type="molecule type" value="Genomic_DNA"/>
</dbReference>
<name>A0A5F1ZX27_9LEPT</name>
<dbReference type="InterPro" id="IPR045758">
    <property type="entry name" value="AdeT1/2"/>
</dbReference>
<dbReference type="RefSeq" id="WP_135642437.1">
    <property type="nucleotide sequence ID" value="NZ_RQER01000011.1"/>
</dbReference>
<dbReference type="Proteomes" id="UP000297946">
    <property type="component" value="Unassembled WGS sequence"/>
</dbReference>
<organism evidence="2 5">
    <name type="scientific">Leptospira langatensis</name>
    <dbReference type="NCBI Taxonomy" id="2484983"/>
    <lineage>
        <taxon>Bacteria</taxon>
        <taxon>Pseudomonadati</taxon>
        <taxon>Spirochaetota</taxon>
        <taxon>Spirochaetia</taxon>
        <taxon>Leptospirales</taxon>
        <taxon>Leptospiraceae</taxon>
        <taxon>Leptospira</taxon>
    </lineage>
</organism>
<evidence type="ECO:0000256" key="1">
    <source>
        <dbReference type="SAM" id="SignalP"/>
    </source>
</evidence>
<dbReference type="InterPro" id="IPR038404">
    <property type="entry name" value="TRAP_DctP_sf"/>
</dbReference>
<evidence type="ECO:0000313" key="4">
    <source>
        <dbReference type="Proteomes" id="UP000297273"/>
    </source>
</evidence>
<dbReference type="EMBL" id="RQER01000011">
    <property type="protein sequence ID" value="TGJ98497.1"/>
    <property type="molecule type" value="Genomic_DNA"/>
</dbReference>